<evidence type="ECO:0000259" key="2">
    <source>
        <dbReference type="Pfam" id="PF04994"/>
    </source>
</evidence>
<dbReference type="EMBL" id="SMFT01000003">
    <property type="protein sequence ID" value="TCJ97854.1"/>
    <property type="molecule type" value="Genomic_DNA"/>
</dbReference>
<comment type="caution">
    <text evidence="3">The sequence shown here is derived from an EMBL/GenBank/DDBJ whole genome shotgun (WGS) entry which is preliminary data.</text>
</comment>
<dbReference type="Pfam" id="PF04993">
    <property type="entry name" value="TfoX_N"/>
    <property type="match status" value="1"/>
</dbReference>
<name>A0A4R1FVJ2_9PAST</name>
<evidence type="ECO:0000313" key="4">
    <source>
        <dbReference type="Proteomes" id="UP000294702"/>
    </source>
</evidence>
<dbReference type="InterPro" id="IPR007077">
    <property type="entry name" value="TfoX_C"/>
</dbReference>
<dbReference type="InterPro" id="IPR007076">
    <property type="entry name" value="TfoX_N"/>
</dbReference>
<dbReference type="Pfam" id="PF04994">
    <property type="entry name" value="TfoX_C"/>
    <property type="match status" value="1"/>
</dbReference>
<dbReference type="PANTHER" id="PTHR36121:SF1">
    <property type="entry name" value="PROTEIN SXY"/>
    <property type="match status" value="1"/>
</dbReference>
<dbReference type="SUPFAM" id="SSF159894">
    <property type="entry name" value="YgaC/TfoX-N like"/>
    <property type="match status" value="1"/>
</dbReference>
<dbReference type="Gene3D" id="3.30.1460.30">
    <property type="entry name" value="YgaC/TfoX-N like chaperone"/>
    <property type="match status" value="1"/>
</dbReference>
<evidence type="ECO:0000313" key="3">
    <source>
        <dbReference type="EMBL" id="TCJ97854.1"/>
    </source>
</evidence>
<dbReference type="AlphaFoldDB" id="A0A4R1FVJ2"/>
<dbReference type="Gene3D" id="1.10.150.20">
    <property type="entry name" value="5' to 3' exonuclease, C-terminal subdomain"/>
    <property type="match status" value="1"/>
</dbReference>
<protein>
    <submittedName>
        <fullName evidence="3">Regulator of competence-specific genes</fullName>
    </submittedName>
</protein>
<accession>A0A4R1FVJ2</accession>
<feature type="domain" description="TfoX C-terminal" evidence="2">
    <location>
        <begin position="118"/>
        <end position="192"/>
    </location>
</feature>
<dbReference type="PANTHER" id="PTHR36121">
    <property type="entry name" value="PROTEIN SXY"/>
    <property type="match status" value="1"/>
</dbReference>
<reference evidence="3 4" key="1">
    <citation type="submission" date="2019-03" db="EMBL/GenBank/DDBJ databases">
        <title>Genomic Encyclopedia of Type Strains, Phase IV (KMG-IV): sequencing the most valuable type-strain genomes for metagenomic binning, comparative biology and taxonomic classification.</title>
        <authorList>
            <person name="Goeker M."/>
        </authorList>
    </citation>
    <scope>NUCLEOTIDE SEQUENCE [LARGE SCALE GENOMIC DNA]</scope>
    <source>
        <strain evidence="3 4">DSM 15534</strain>
    </source>
</reference>
<gene>
    <name evidence="3" type="ORF">EV694_1443</name>
</gene>
<sequence length="212" mass="24192">MTIIFKDTSEFVTLLNKLIGNVTAKKLFAADGIFYDKTIMFGICRSSMFYLRAENELAKYLESLGAVRWAHASPGLSIYKYYRLPISVMNDHDLYRKLIIASIQQVKLQKLNEILSKKERIREMANLTIKHERLLSKVGIKNVKEFNSVGAQNSYVRLKKASFSVNINLFWLFVAALKNKHVSLLTAFEKKQALSLLNISLSNAGLKPVKEK</sequence>
<dbReference type="OrthoDB" id="4225809at2"/>
<dbReference type="InterPro" id="IPR047525">
    <property type="entry name" value="TfoX-like"/>
</dbReference>
<evidence type="ECO:0000259" key="1">
    <source>
        <dbReference type="Pfam" id="PF04993"/>
    </source>
</evidence>
<keyword evidence="4" id="KW-1185">Reference proteome</keyword>
<dbReference type="PIRSF" id="PIRSF028788">
    <property type="entry name" value="TfoX_Sxy"/>
    <property type="match status" value="1"/>
</dbReference>
<proteinExistence type="predicted"/>
<dbReference type="InterPro" id="IPR026256">
    <property type="entry name" value="TfoX-like_gammaprotbact"/>
</dbReference>
<dbReference type="RefSeq" id="WP_132690953.1">
    <property type="nucleotide sequence ID" value="NZ_SMFT01000003.1"/>
</dbReference>
<feature type="domain" description="TfoX N-terminal" evidence="1">
    <location>
        <begin position="15"/>
        <end position="105"/>
    </location>
</feature>
<organism evidence="3 4">
    <name type="scientific">Volucribacter psittacicida</name>
    <dbReference type="NCBI Taxonomy" id="203482"/>
    <lineage>
        <taxon>Bacteria</taxon>
        <taxon>Pseudomonadati</taxon>
        <taxon>Pseudomonadota</taxon>
        <taxon>Gammaproteobacteria</taxon>
        <taxon>Pasteurellales</taxon>
        <taxon>Pasteurellaceae</taxon>
        <taxon>Volucribacter</taxon>
    </lineage>
</organism>
<dbReference type="Proteomes" id="UP000294702">
    <property type="component" value="Unassembled WGS sequence"/>
</dbReference>
<dbReference type="GO" id="GO:0030420">
    <property type="term" value="P:establishment of competence for transformation"/>
    <property type="evidence" value="ECO:0007669"/>
    <property type="project" value="InterPro"/>
</dbReference>